<evidence type="ECO:0000256" key="3">
    <source>
        <dbReference type="ARBA" id="ARBA00007985"/>
    </source>
</evidence>
<evidence type="ECO:0000256" key="1">
    <source>
        <dbReference type="ARBA" id="ARBA00003726"/>
    </source>
</evidence>
<dbReference type="InterPro" id="IPR006219">
    <property type="entry name" value="DAHP_synth_1"/>
</dbReference>
<gene>
    <name evidence="10" type="ORF">AB9R89_03020</name>
</gene>
<dbReference type="GO" id="GO:0003849">
    <property type="term" value="F:3-deoxy-7-phosphoheptulonate synthase activity"/>
    <property type="evidence" value="ECO:0007669"/>
    <property type="project" value="UniProtKB-EC"/>
</dbReference>
<dbReference type="InterPro" id="IPR006218">
    <property type="entry name" value="DAHP1/KDSA"/>
</dbReference>
<evidence type="ECO:0000256" key="2">
    <source>
        <dbReference type="ARBA" id="ARBA00004688"/>
    </source>
</evidence>
<evidence type="ECO:0000256" key="8">
    <source>
        <dbReference type="PIRNR" id="PIRNR001361"/>
    </source>
</evidence>
<evidence type="ECO:0000259" key="9">
    <source>
        <dbReference type="Pfam" id="PF00793"/>
    </source>
</evidence>
<comment type="catalytic activity">
    <reaction evidence="7 8">
        <text>D-erythrose 4-phosphate + phosphoenolpyruvate + H2O = 7-phospho-2-dehydro-3-deoxy-D-arabino-heptonate + phosphate</text>
        <dbReference type="Rhea" id="RHEA:14717"/>
        <dbReference type="ChEBI" id="CHEBI:15377"/>
        <dbReference type="ChEBI" id="CHEBI:16897"/>
        <dbReference type="ChEBI" id="CHEBI:43474"/>
        <dbReference type="ChEBI" id="CHEBI:58394"/>
        <dbReference type="ChEBI" id="CHEBI:58702"/>
        <dbReference type="EC" id="2.5.1.54"/>
    </reaction>
</comment>
<proteinExistence type="inferred from homology"/>
<evidence type="ECO:0000256" key="6">
    <source>
        <dbReference type="ARBA" id="ARBA00023141"/>
    </source>
</evidence>
<dbReference type="SUPFAM" id="SSF51569">
    <property type="entry name" value="Aldolase"/>
    <property type="match status" value="1"/>
</dbReference>
<comment type="pathway">
    <text evidence="2 8">Metabolic intermediate biosynthesis; chorismate biosynthesis; chorismate from D-erythrose 4-phosphate and phosphoenolpyruvate: step 1/7.</text>
</comment>
<dbReference type="InterPro" id="IPR013785">
    <property type="entry name" value="Aldolase_TIM"/>
</dbReference>
<feature type="domain" description="DAHP synthetase I/KDSA" evidence="9">
    <location>
        <begin position="45"/>
        <end position="337"/>
    </location>
</feature>
<evidence type="ECO:0000256" key="5">
    <source>
        <dbReference type="ARBA" id="ARBA00022679"/>
    </source>
</evidence>
<evidence type="ECO:0000256" key="7">
    <source>
        <dbReference type="ARBA" id="ARBA00047508"/>
    </source>
</evidence>
<dbReference type="Gene3D" id="3.20.20.70">
    <property type="entry name" value="Aldolase class I"/>
    <property type="match status" value="1"/>
</dbReference>
<keyword evidence="5 8" id="KW-0808">Transferase</keyword>
<keyword evidence="11" id="KW-1185">Reference proteome</keyword>
<dbReference type="NCBIfam" id="NF009396">
    <property type="entry name" value="PRK12756.1"/>
    <property type="match status" value="1"/>
</dbReference>
<evidence type="ECO:0000256" key="4">
    <source>
        <dbReference type="ARBA" id="ARBA00022605"/>
    </source>
</evidence>
<comment type="caution">
    <text evidence="10">The sequence shown here is derived from an EMBL/GenBank/DDBJ whole genome shotgun (WGS) entry which is preliminary data.</text>
</comment>
<dbReference type="Pfam" id="PF00793">
    <property type="entry name" value="DAHP_synth_1"/>
    <property type="match status" value="1"/>
</dbReference>
<keyword evidence="6 8" id="KW-0057">Aromatic amino acid biosynthesis</keyword>
<keyword evidence="4 8" id="KW-0028">Amino-acid biosynthesis</keyword>
<dbReference type="EMBL" id="JBGFTR010000003">
    <property type="protein sequence ID" value="MFH7564293.1"/>
    <property type="molecule type" value="Genomic_DNA"/>
</dbReference>
<sequence length="349" mass="37665">MPTPTDELRSRPLSTLITPHQLSERYPLTDTMANTVTQARAEIEAILTGQSHKLLVIVGPCSIHDPAAALAYAERLAGLNARYADKLCIVMRTYFEKPRTIVGWKGLINDPHLDGSFDVNTGLALARKLLCDINALGLPTATEFLDMVTGQYIADLISWGAIGARTTESQVHREMASALSCPVGFKNGTDGNIQIALDAVRAAAHGHIFGSPDKHGQMSIYQTDGNPYGHVILRGGKTPNYDARSISDAASQLSALGLPPRLVVDLSHGNSQKQHQRQIEVAENIARQLENGSRHIAGVMIESFIEAGKQNAAPGQPLVFGQSITDACLGWNDSEKVLDRLYQATPAES</sequence>
<dbReference type="PIRSF" id="PIRSF001361">
    <property type="entry name" value="DAHP_synthase"/>
    <property type="match status" value="1"/>
</dbReference>
<organism evidence="10 11">
    <name type="scientific">Oceanimonas smirnovii</name>
    <dbReference type="NCBI Taxonomy" id="264574"/>
    <lineage>
        <taxon>Bacteria</taxon>
        <taxon>Pseudomonadati</taxon>
        <taxon>Pseudomonadota</taxon>
        <taxon>Gammaproteobacteria</taxon>
        <taxon>Aeromonadales</taxon>
        <taxon>Aeromonadaceae</taxon>
        <taxon>Oceanimonas</taxon>
    </lineage>
</organism>
<reference evidence="10 11" key="1">
    <citation type="submission" date="2024-08" db="EMBL/GenBank/DDBJ databases">
        <title>Oceanimonas smirnovii Genome sequencing and assembly.</title>
        <authorList>
            <person name="Tang B."/>
        </authorList>
    </citation>
    <scope>NUCLEOTIDE SEQUENCE [LARGE SCALE GENOMIC DNA]</scope>
    <source>
        <strain evidence="10 11">OS2020-119</strain>
    </source>
</reference>
<dbReference type="NCBIfam" id="TIGR00034">
    <property type="entry name" value="aroFGH"/>
    <property type="match status" value="1"/>
</dbReference>
<dbReference type="PANTHER" id="PTHR21225:SF6">
    <property type="entry name" value="PHOSPHO-2-DEHYDRO-3-DEOXYHEPTONATE ALDOLASE, TRP-SENSITIVE"/>
    <property type="match status" value="1"/>
</dbReference>
<dbReference type="PANTHER" id="PTHR21225">
    <property type="entry name" value="PHOSPHO-2-DEHYDRO-3-DEOXYHEPTONATE ALDOLASE DAHP SYNTHETASE"/>
    <property type="match status" value="1"/>
</dbReference>
<name>A0ABW7NYK7_9GAMM</name>
<protein>
    <recommendedName>
        <fullName evidence="8">Phospho-2-dehydro-3-deoxyheptonate aldolase</fullName>
        <ecNumber evidence="8">2.5.1.54</ecNumber>
    </recommendedName>
</protein>
<comment type="similarity">
    <text evidence="3 8">Belongs to the class-I DAHP synthase family.</text>
</comment>
<evidence type="ECO:0000313" key="10">
    <source>
        <dbReference type="EMBL" id="MFH7564293.1"/>
    </source>
</evidence>
<comment type="function">
    <text evidence="1 8">Stereospecific condensation of phosphoenolpyruvate (PEP) and D-erythrose-4-phosphate (E4P) giving rise to 3-deoxy-D-arabino-heptulosonate-7-phosphate (DAHP).</text>
</comment>
<accession>A0ABW7NYK7</accession>
<dbReference type="NCBIfam" id="NF009395">
    <property type="entry name" value="PRK12755.1"/>
    <property type="match status" value="1"/>
</dbReference>
<dbReference type="EC" id="2.5.1.54" evidence="8"/>
<evidence type="ECO:0000313" key="11">
    <source>
        <dbReference type="Proteomes" id="UP001610706"/>
    </source>
</evidence>
<dbReference type="RefSeq" id="WP_395544883.1">
    <property type="nucleotide sequence ID" value="NZ_CP166302.1"/>
</dbReference>
<dbReference type="Proteomes" id="UP001610706">
    <property type="component" value="Unassembled WGS sequence"/>
</dbReference>